<dbReference type="AlphaFoldDB" id="A0A1M6KTD0"/>
<dbReference type="SUPFAM" id="SSF56796">
    <property type="entry name" value="Dehydroquinate synthase-like"/>
    <property type="match status" value="1"/>
</dbReference>
<protein>
    <recommendedName>
        <fullName evidence="3">Iron-containing alcohol dehydrogenase</fullName>
    </recommendedName>
</protein>
<dbReference type="Gene3D" id="1.20.1090.10">
    <property type="entry name" value="Dehydroquinate synthase-like - alpha domain"/>
    <property type="match status" value="1"/>
</dbReference>
<organism evidence="1 2">
    <name type="scientific">Desulfatibacillum alkenivorans DSM 16219</name>
    <dbReference type="NCBI Taxonomy" id="1121393"/>
    <lineage>
        <taxon>Bacteria</taxon>
        <taxon>Pseudomonadati</taxon>
        <taxon>Thermodesulfobacteriota</taxon>
        <taxon>Desulfobacteria</taxon>
        <taxon>Desulfobacterales</taxon>
        <taxon>Desulfatibacillaceae</taxon>
        <taxon>Desulfatibacillum</taxon>
    </lineage>
</organism>
<dbReference type="Proteomes" id="UP000183994">
    <property type="component" value="Unassembled WGS sequence"/>
</dbReference>
<proteinExistence type="predicted"/>
<accession>A0A1M6KTD0</accession>
<evidence type="ECO:0008006" key="3">
    <source>
        <dbReference type="Google" id="ProtNLM"/>
    </source>
</evidence>
<reference evidence="2" key="1">
    <citation type="submission" date="2016-11" db="EMBL/GenBank/DDBJ databases">
        <authorList>
            <person name="Varghese N."/>
            <person name="Submissions S."/>
        </authorList>
    </citation>
    <scope>NUCLEOTIDE SEQUENCE [LARGE SCALE GENOMIC DNA]</scope>
    <source>
        <strain evidence="2">DSM 16219</strain>
    </source>
</reference>
<dbReference type="EMBL" id="FQZU01000009">
    <property type="protein sequence ID" value="SHJ62160.1"/>
    <property type="molecule type" value="Genomic_DNA"/>
</dbReference>
<sequence length="54" mass="6044">MREVNHPLHLKDLGVPEDGPVECAIHAMGDAVSLYNARPISTPEEILELFKQVY</sequence>
<keyword evidence="2" id="KW-1185">Reference proteome</keyword>
<dbReference type="RefSeq" id="WP_139264674.1">
    <property type="nucleotide sequence ID" value="NZ_FQZU01000009.1"/>
</dbReference>
<name>A0A1M6KTD0_9BACT</name>
<dbReference type="STRING" id="1121393.SAMN02745216_01990"/>
<evidence type="ECO:0000313" key="1">
    <source>
        <dbReference type="EMBL" id="SHJ62160.1"/>
    </source>
</evidence>
<evidence type="ECO:0000313" key="2">
    <source>
        <dbReference type="Proteomes" id="UP000183994"/>
    </source>
</evidence>
<gene>
    <name evidence="1" type="ORF">SAMN02745216_01990</name>
</gene>